<keyword evidence="6" id="KW-0653">Protein transport</keyword>
<evidence type="ECO:0000313" key="12">
    <source>
        <dbReference type="EMBL" id="CAE6494556.1"/>
    </source>
</evidence>
<evidence type="ECO:0000256" key="1">
    <source>
        <dbReference type="ARBA" id="ARBA00004389"/>
    </source>
</evidence>
<protein>
    <recommendedName>
        <fullName evidence="14">Methyltransferase type 11 domain-containing protein</fullName>
    </recommendedName>
</protein>
<dbReference type="SUPFAM" id="SSF53335">
    <property type="entry name" value="S-adenosyl-L-methionine-dependent methyltransferases"/>
    <property type="match status" value="1"/>
</dbReference>
<keyword evidence="8" id="KW-0811">Translocation</keyword>
<reference evidence="12" key="1">
    <citation type="submission" date="2021-01" db="EMBL/GenBank/DDBJ databases">
        <authorList>
            <person name="Kaushik A."/>
        </authorList>
    </citation>
    <scope>NUCLEOTIDE SEQUENCE</scope>
    <source>
        <strain evidence="12">AG2-2IIIB</strain>
    </source>
</reference>
<comment type="similarity">
    <text evidence="2">Belongs to the SEC61-beta family.</text>
</comment>
<organism evidence="12 13">
    <name type="scientific">Rhizoctonia solani</name>
    <dbReference type="NCBI Taxonomy" id="456999"/>
    <lineage>
        <taxon>Eukaryota</taxon>
        <taxon>Fungi</taxon>
        <taxon>Dikarya</taxon>
        <taxon>Basidiomycota</taxon>
        <taxon>Agaricomycotina</taxon>
        <taxon>Agaricomycetes</taxon>
        <taxon>Cantharellales</taxon>
        <taxon>Ceratobasidiaceae</taxon>
        <taxon>Rhizoctonia</taxon>
    </lineage>
</organism>
<dbReference type="AlphaFoldDB" id="A0A8H3HBH0"/>
<evidence type="ECO:0000256" key="8">
    <source>
        <dbReference type="ARBA" id="ARBA00023010"/>
    </source>
</evidence>
<dbReference type="GO" id="GO:0005784">
    <property type="term" value="C:Sec61 translocon complex"/>
    <property type="evidence" value="ECO:0007669"/>
    <property type="project" value="InterPro"/>
</dbReference>
<proteinExistence type="inferred from homology"/>
<evidence type="ECO:0000256" key="11">
    <source>
        <dbReference type="SAM" id="Phobius"/>
    </source>
</evidence>
<feature type="region of interest" description="Disordered" evidence="10">
    <location>
        <begin position="299"/>
        <end position="371"/>
    </location>
</feature>
<dbReference type="CDD" id="cd02440">
    <property type="entry name" value="AdoMet_MTases"/>
    <property type="match status" value="1"/>
</dbReference>
<keyword evidence="5" id="KW-0256">Endoplasmic reticulum</keyword>
<comment type="caution">
    <text evidence="12">The sequence shown here is derived from an EMBL/GenBank/DDBJ whole genome shotgun (WGS) entry which is preliminary data.</text>
</comment>
<dbReference type="Pfam" id="PF13489">
    <property type="entry name" value="Methyltransf_23"/>
    <property type="match status" value="1"/>
</dbReference>
<keyword evidence="4 11" id="KW-0812">Transmembrane</keyword>
<feature type="compositionally biased region" description="Low complexity" evidence="10">
    <location>
        <begin position="315"/>
        <end position="325"/>
    </location>
</feature>
<dbReference type="PANTHER" id="PTHR13509">
    <property type="entry name" value="SEC61 SUBUNIT BETA"/>
    <property type="match status" value="1"/>
</dbReference>
<keyword evidence="9 11" id="KW-0472">Membrane</keyword>
<evidence type="ECO:0000256" key="9">
    <source>
        <dbReference type="ARBA" id="ARBA00023136"/>
    </source>
</evidence>
<evidence type="ECO:0000256" key="5">
    <source>
        <dbReference type="ARBA" id="ARBA00022824"/>
    </source>
</evidence>
<dbReference type="InterPro" id="IPR029063">
    <property type="entry name" value="SAM-dependent_MTases_sf"/>
</dbReference>
<keyword evidence="3" id="KW-0813">Transport</keyword>
<evidence type="ECO:0000256" key="3">
    <source>
        <dbReference type="ARBA" id="ARBA00022448"/>
    </source>
</evidence>
<evidence type="ECO:0008006" key="14">
    <source>
        <dbReference type="Google" id="ProtNLM"/>
    </source>
</evidence>
<dbReference type="Pfam" id="PF03911">
    <property type="entry name" value="Sec61_beta"/>
    <property type="match status" value="1"/>
</dbReference>
<evidence type="ECO:0000256" key="10">
    <source>
        <dbReference type="SAM" id="MobiDB-lite"/>
    </source>
</evidence>
<gene>
    <name evidence="12" type="ORF">RDB_LOCUS132962</name>
</gene>
<evidence type="ECO:0000256" key="6">
    <source>
        <dbReference type="ARBA" id="ARBA00022927"/>
    </source>
</evidence>
<feature type="region of interest" description="Disordered" evidence="10">
    <location>
        <begin position="1"/>
        <end position="40"/>
    </location>
</feature>
<name>A0A8H3HBH0_9AGAM</name>
<feature type="transmembrane region" description="Helical" evidence="11">
    <location>
        <begin position="390"/>
        <end position="408"/>
    </location>
</feature>
<evidence type="ECO:0000256" key="2">
    <source>
        <dbReference type="ARBA" id="ARBA00006103"/>
    </source>
</evidence>
<comment type="subcellular location">
    <subcellularLocation>
        <location evidence="1">Endoplasmic reticulum membrane</location>
        <topology evidence="1">Single-pass membrane protein</topology>
    </subcellularLocation>
</comment>
<evidence type="ECO:0000256" key="4">
    <source>
        <dbReference type="ARBA" id="ARBA00022692"/>
    </source>
</evidence>
<dbReference type="Proteomes" id="UP000663843">
    <property type="component" value="Unassembled WGS sequence"/>
</dbReference>
<dbReference type="Gene3D" id="3.40.50.150">
    <property type="entry name" value="Vaccinia Virus protein VP39"/>
    <property type="match status" value="1"/>
</dbReference>
<evidence type="ECO:0000313" key="13">
    <source>
        <dbReference type="Proteomes" id="UP000663843"/>
    </source>
</evidence>
<dbReference type="EMBL" id="CAJMWT010004692">
    <property type="protein sequence ID" value="CAE6494556.1"/>
    <property type="molecule type" value="Genomic_DNA"/>
</dbReference>
<dbReference type="InterPro" id="IPR016482">
    <property type="entry name" value="SecG/Sec61-beta/Sbh"/>
</dbReference>
<sequence length="418" mass="46377">MDQRETTPAPVYFVNDTQQDDELSDIGSSSPSDSTDETMSTLASEEAIEYFQLLNGRMFPKDENMPIAIPTDTAELKRLMLQHIQLKIFLGANYVGPVRDMLSPSTNGREKKVLDLITAEGSWVQEMAKEFPHVQFTTVDNVPLLPHAPLPNARFEVYDLYNGIAEQADTFDMVHLRHAAMHLKNPKALIREIYRVLRPGGIFLFGNWELSAYDATDPSRPAFERLPGLTKALQMTRTALTHQGVDVQMCSDMPRWLEPSSELWTAPEDPSSGLMFTEPMLGFRDIYLLSVERSEPYSVLPQPSPFVPHKKMSDSSRPSSPVSAPAGQPPRPGSGNAISKPPGAGQVRRRANNQATQKPNSARAAGAGGSSSTMLKLYTDDSQGLRVDPFVVMMLSLSFIASIFFLHISAKLVRYFSK</sequence>
<keyword evidence="7 11" id="KW-1133">Transmembrane helix</keyword>
<accession>A0A8H3HBH0</accession>
<evidence type="ECO:0000256" key="7">
    <source>
        <dbReference type="ARBA" id="ARBA00022989"/>
    </source>
</evidence>
<feature type="compositionally biased region" description="Low complexity" evidence="10">
    <location>
        <begin position="25"/>
        <end position="40"/>
    </location>
</feature>
<dbReference type="GO" id="GO:0006886">
    <property type="term" value="P:intracellular protein transport"/>
    <property type="evidence" value="ECO:0007669"/>
    <property type="project" value="InterPro"/>
</dbReference>
<dbReference type="InterPro" id="IPR030671">
    <property type="entry name" value="Sec61-beta/Sbh"/>
</dbReference>